<organism evidence="1 2">
    <name type="scientific">Sistotremastrum suecicum HHB10207 ss-3</name>
    <dbReference type="NCBI Taxonomy" id="1314776"/>
    <lineage>
        <taxon>Eukaryota</taxon>
        <taxon>Fungi</taxon>
        <taxon>Dikarya</taxon>
        <taxon>Basidiomycota</taxon>
        <taxon>Agaricomycotina</taxon>
        <taxon>Agaricomycetes</taxon>
        <taxon>Sistotremastrales</taxon>
        <taxon>Sistotremastraceae</taxon>
        <taxon>Sistotremastrum</taxon>
    </lineage>
</organism>
<dbReference type="AlphaFoldDB" id="A0A165WEH6"/>
<proteinExistence type="predicted"/>
<dbReference type="OrthoDB" id="4743193at2759"/>
<dbReference type="EMBL" id="KV428926">
    <property type="protein sequence ID" value="KZT31056.1"/>
    <property type="molecule type" value="Genomic_DNA"/>
</dbReference>
<name>A0A165WEH6_9AGAM</name>
<keyword evidence="2" id="KW-1185">Reference proteome</keyword>
<protein>
    <submittedName>
        <fullName evidence="1">Uncharacterized protein</fullName>
    </submittedName>
</protein>
<gene>
    <name evidence="1" type="ORF">SISSUDRAFT_995570</name>
</gene>
<dbReference type="Proteomes" id="UP000076798">
    <property type="component" value="Unassembled WGS sequence"/>
</dbReference>
<evidence type="ECO:0000313" key="2">
    <source>
        <dbReference type="Proteomes" id="UP000076798"/>
    </source>
</evidence>
<feature type="non-terminal residue" evidence="1">
    <location>
        <position position="66"/>
    </location>
</feature>
<sequence length="66" mass="6998">MSVCMHSGNQKCNAYQVVNGLFLASLNAPDRLIEWAARSGVCLSSGSVLNTVNSLAEKAEADLKTL</sequence>
<accession>A0A165WEH6</accession>
<evidence type="ECO:0000313" key="1">
    <source>
        <dbReference type="EMBL" id="KZT31056.1"/>
    </source>
</evidence>
<reference evidence="1 2" key="1">
    <citation type="journal article" date="2016" name="Mol. Biol. Evol.">
        <title>Comparative Genomics of Early-Diverging Mushroom-Forming Fungi Provides Insights into the Origins of Lignocellulose Decay Capabilities.</title>
        <authorList>
            <person name="Nagy L.G."/>
            <person name="Riley R."/>
            <person name="Tritt A."/>
            <person name="Adam C."/>
            <person name="Daum C."/>
            <person name="Floudas D."/>
            <person name="Sun H."/>
            <person name="Yadav J.S."/>
            <person name="Pangilinan J."/>
            <person name="Larsson K.H."/>
            <person name="Matsuura K."/>
            <person name="Barry K."/>
            <person name="Labutti K."/>
            <person name="Kuo R."/>
            <person name="Ohm R.A."/>
            <person name="Bhattacharya S.S."/>
            <person name="Shirouzu T."/>
            <person name="Yoshinaga Y."/>
            <person name="Martin F.M."/>
            <person name="Grigoriev I.V."/>
            <person name="Hibbett D.S."/>
        </authorList>
    </citation>
    <scope>NUCLEOTIDE SEQUENCE [LARGE SCALE GENOMIC DNA]</scope>
    <source>
        <strain evidence="1 2">HHB10207 ss-3</strain>
    </source>
</reference>